<sequence length="384" mass="39892">MVCIVMVAIDLRPGIVSTGPILPLIREEFGLTHTVASLLTAIPDLLMGALALPTPWLARRLGRDRVILAALGLLFVATLGRAFANSTALLLVTTAGVGAGIAIAGALIAGFIKARFPTRAAVAMGIYATALSVGSTLSAALTGPVAATSGGWRLASGLWSVLGVVALSAWLYIARRERSDRGLEASSQRFPLPVGNRTAWLVALFFACQNFLFYACITWLAPLFRESGFGATSSGLVLASFTVAFTLANPVFGTLSRNEDRRFLLALSGLLAFAGFALLAVAPTHFPFLAVPILAIGLGGAFTLGMTLPLDNTRGPDEANAWNAFVLTVGYLIAAGGPFSVGALRDATGSFVPPLWMLAGVAALMLGLTPLLRPHRHPTAVAGA</sequence>
<gene>
    <name evidence="6" type="ORF">AX777_17530</name>
</gene>
<dbReference type="PANTHER" id="PTHR23523">
    <property type="match status" value="1"/>
</dbReference>
<feature type="transmembrane region" description="Helical" evidence="4">
    <location>
        <begin position="152"/>
        <end position="173"/>
    </location>
</feature>
<feature type="transmembrane region" description="Helical" evidence="4">
    <location>
        <begin position="322"/>
        <end position="343"/>
    </location>
</feature>
<dbReference type="AlphaFoldDB" id="A0A177JVY5"/>
<evidence type="ECO:0000313" key="7">
    <source>
        <dbReference type="Proteomes" id="UP000077262"/>
    </source>
</evidence>
<keyword evidence="3 4" id="KW-0472">Membrane</keyword>
<feature type="transmembrane region" description="Helical" evidence="4">
    <location>
        <begin position="90"/>
        <end position="112"/>
    </location>
</feature>
<dbReference type="Pfam" id="PF07690">
    <property type="entry name" value="MFS_1"/>
    <property type="match status" value="1"/>
</dbReference>
<dbReference type="InterPro" id="IPR020846">
    <property type="entry name" value="MFS_dom"/>
</dbReference>
<keyword evidence="2 4" id="KW-1133">Transmembrane helix</keyword>
<dbReference type="InterPro" id="IPR052524">
    <property type="entry name" value="MFS_Cyanate_Porter"/>
</dbReference>
<keyword evidence="1 4" id="KW-0812">Transmembrane</keyword>
<evidence type="ECO:0000256" key="1">
    <source>
        <dbReference type="ARBA" id="ARBA00022692"/>
    </source>
</evidence>
<organism evidence="6 7">
    <name type="scientific">Sphingobium yanoikuyae</name>
    <name type="common">Sphingomonas yanoikuyae</name>
    <dbReference type="NCBI Taxonomy" id="13690"/>
    <lineage>
        <taxon>Bacteria</taxon>
        <taxon>Pseudomonadati</taxon>
        <taxon>Pseudomonadota</taxon>
        <taxon>Alphaproteobacteria</taxon>
        <taxon>Sphingomonadales</taxon>
        <taxon>Sphingomonadaceae</taxon>
        <taxon>Sphingobium</taxon>
    </lineage>
</organism>
<dbReference type="PANTHER" id="PTHR23523:SF2">
    <property type="entry name" value="2-NITROIMIDAZOLE TRANSPORTER"/>
    <property type="match status" value="1"/>
</dbReference>
<dbReference type="Proteomes" id="UP000077262">
    <property type="component" value="Unassembled WGS sequence"/>
</dbReference>
<feature type="transmembrane region" description="Helical" evidence="4">
    <location>
        <begin position="66"/>
        <end position="84"/>
    </location>
</feature>
<feature type="transmembrane region" description="Helical" evidence="4">
    <location>
        <begin position="199"/>
        <end position="221"/>
    </location>
</feature>
<dbReference type="Gene3D" id="1.20.1250.20">
    <property type="entry name" value="MFS general substrate transporter like domains"/>
    <property type="match status" value="2"/>
</dbReference>
<dbReference type="InterPro" id="IPR036259">
    <property type="entry name" value="MFS_trans_sf"/>
</dbReference>
<dbReference type="SUPFAM" id="SSF103473">
    <property type="entry name" value="MFS general substrate transporter"/>
    <property type="match status" value="1"/>
</dbReference>
<dbReference type="InterPro" id="IPR011701">
    <property type="entry name" value="MFS"/>
</dbReference>
<evidence type="ECO:0000256" key="2">
    <source>
        <dbReference type="ARBA" id="ARBA00022989"/>
    </source>
</evidence>
<dbReference type="PROSITE" id="PS50850">
    <property type="entry name" value="MFS"/>
    <property type="match status" value="1"/>
</dbReference>
<feature type="transmembrane region" description="Helical" evidence="4">
    <location>
        <begin position="124"/>
        <end position="146"/>
    </location>
</feature>
<feature type="transmembrane region" description="Helical" evidence="4">
    <location>
        <begin position="355"/>
        <end position="372"/>
    </location>
</feature>
<comment type="caution">
    <text evidence="6">The sequence shown here is derived from an EMBL/GenBank/DDBJ whole genome shotgun (WGS) entry which is preliminary data.</text>
</comment>
<feature type="transmembrane region" description="Helical" evidence="4">
    <location>
        <begin position="288"/>
        <end position="310"/>
    </location>
</feature>
<evidence type="ECO:0000313" key="6">
    <source>
        <dbReference type="EMBL" id="OAH45409.1"/>
    </source>
</evidence>
<name>A0A177JVY5_SPHYA</name>
<dbReference type="EMBL" id="LSTR01000025">
    <property type="protein sequence ID" value="OAH45409.1"/>
    <property type="molecule type" value="Genomic_DNA"/>
</dbReference>
<evidence type="ECO:0000259" key="5">
    <source>
        <dbReference type="PROSITE" id="PS50850"/>
    </source>
</evidence>
<dbReference type="GO" id="GO:0022857">
    <property type="term" value="F:transmembrane transporter activity"/>
    <property type="evidence" value="ECO:0007669"/>
    <property type="project" value="InterPro"/>
</dbReference>
<reference evidence="6 7" key="1">
    <citation type="submission" date="2016-02" db="EMBL/GenBank/DDBJ databases">
        <authorList>
            <person name="Wen L."/>
            <person name="He K."/>
            <person name="Yang H."/>
        </authorList>
    </citation>
    <scope>NUCLEOTIDE SEQUENCE [LARGE SCALE GENOMIC DNA]</scope>
    <source>
        <strain evidence="6 7">CD09_2</strain>
    </source>
</reference>
<feature type="domain" description="Major facilitator superfamily (MFS) profile" evidence="5">
    <location>
        <begin position="1"/>
        <end position="377"/>
    </location>
</feature>
<proteinExistence type="predicted"/>
<feature type="transmembrane region" description="Helical" evidence="4">
    <location>
        <begin position="233"/>
        <end position="252"/>
    </location>
</feature>
<feature type="transmembrane region" description="Helical" evidence="4">
    <location>
        <begin position="264"/>
        <end position="282"/>
    </location>
</feature>
<evidence type="ECO:0000256" key="4">
    <source>
        <dbReference type="SAM" id="Phobius"/>
    </source>
</evidence>
<accession>A0A177JVY5</accession>
<evidence type="ECO:0000256" key="3">
    <source>
        <dbReference type="ARBA" id="ARBA00023136"/>
    </source>
</evidence>
<protein>
    <submittedName>
        <fullName evidence="6">MFS transporter</fullName>
    </submittedName>
</protein>